<dbReference type="EMBL" id="JARAYU010000001">
    <property type="protein sequence ID" value="MDX3698399.1"/>
    <property type="molecule type" value="Genomic_DNA"/>
</dbReference>
<sequence>MEFNSPVSPTRRGLLRTGAGVGLAALGLGYGAQSASASVTATKRFDLSQPSYDLFRDNVLHSKRVQQSFAFDSVNKRLFVAAKRADSPESAGDLCISQLDLHGNYVSYMHLNGFGHGVAFGVRPSGTSSHLWIESDANGNGYGTKLAFIKYAAGTTLDSSSTSFGRFQPVSGASEFTCSIDPVYNRMIVRYHKDGAKHIAVYALSDTDKGDFSNPLVRFTPPSISGTPQGYALYGSYMYFQTGDHYSDTNQAPGNTYLTSINVNTGKIAQGPVLTKAGSTLKWREPEGLAIYRTDAGESRLFLGFATGDEGDRRSSIFYKNVLV</sequence>
<name>A0ABU4N7X7_9ACTN</name>
<dbReference type="RefSeq" id="WP_046706914.1">
    <property type="nucleotide sequence ID" value="NZ_JARAUS010000125.1"/>
</dbReference>
<keyword evidence="3" id="KW-1185">Reference proteome</keyword>
<accession>A0ABU4N7X7</accession>
<dbReference type="InterPro" id="IPR006311">
    <property type="entry name" value="TAT_signal"/>
</dbReference>
<dbReference type="PROSITE" id="PS51318">
    <property type="entry name" value="TAT"/>
    <property type="match status" value="1"/>
</dbReference>
<evidence type="ECO:0000313" key="2">
    <source>
        <dbReference type="EMBL" id="MDX3698399.1"/>
    </source>
</evidence>
<comment type="caution">
    <text evidence="2">The sequence shown here is derived from an EMBL/GenBank/DDBJ whole genome shotgun (WGS) entry which is preliminary data.</text>
</comment>
<evidence type="ECO:0000259" key="1">
    <source>
        <dbReference type="Pfam" id="PF21311"/>
    </source>
</evidence>
<feature type="domain" description="P68 RBP/TagC-like beta-propeller" evidence="1">
    <location>
        <begin position="65"/>
        <end position="318"/>
    </location>
</feature>
<dbReference type="InterPro" id="IPR048799">
    <property type="entry name" value="P68_RBP_TagC-like_beta-prop"/>
</dbReference>
<proteinExistence type="predicted"/>
<reference evidence="2 3" key="1">
    <citation type="journal article" date="2023" name="Microb. Genom.">
        <title>Mesoterricola silvestris gen. nov., sp. nov., Mesoterricola sediminis sp. nov., Geothrix oryzae sp. nov., Geothrix edaphica sp. nov., Geothrix rubra sp. nov., and Geothrix limicola sp. nov., six novel members of Acidobacteriota isolated from soils.</title>
        <authorList>
            <person name="Weisberg A.J."/>
            <person name="Pearce E."/>
            <person name="Kramer C.G."/>
            <person name="Chang J.H."/>
            <person name="Clarke C.R."/>
        </authorList>
    </citation>
    <scope>NUCLEOTIDE SEQUENCE [LARGE SCALE GENOMIC DNA]</scope>
    <source>
        <strain evidence="2 3">ID09-01A</strain>
    </source>
</reference>
<organism evidence="2 3">
    <name type="scientific">Streptomyces europaeiscabiei</name>
    <dbReference type="NCBI Taxonomy" id="146819"/>
    <lineage>
        <taxon>Bacteria</taxon>
        <taxon>Bacillati</taxon>
        <taxon>Actinomycetota</taxon>
        <taxon>Actinomycetes</taxon>
        <taxon>Kitasatosporales</taxon>
        <taxon>Streptomycetaceae</taxon>
        <taxon>Streptomyces</taxon>
    </lineage>
</organism>
<dbReference type="Pfam" id="PF21311">
    <property type="entry name" value="Phage_RBD_prop"/>
    <property type="match status" value="1"/>
</dbReference>
<protein>
    <submittedName>
        <fullName evidence="2">Teichoic acid biosynthesis protein C</fullName>
    </submittedName>
</protein>
<evidence type="ECO:0000313" key="3">
    <source>
        <dbReference type="Proteomes" id="UP001271274"/>
    </source>
</evidence>
<gene>
    <name evidence="2" type="ORF">PV662_01240</name>
</gene>
<dbReference type="Proteomes" id="UP001271274">
    <property type="component" value="Unassembled WGS sequence"/>
</dbReference>